<reference evidence="3" key="1">
    <citation type="journal article" date="2011" name="PLoS Biol.">
        <title>Gene gain and loss during evolution of obligate parasitism in the white rust pathogen of Arabidopsis thaliana.</title>
        <authorList>
            <person name="Kemen E."/>
            <person name="Gardiner A."/>
            <person name="Schultz-Larsen T."/>
            <person name="Kemen A.C."/>
            <person name="Balmuth A.L."/>
            <person name="Robert-Seilaniantz A."/>
            <person name="Bailey K."/>
            <person name="Holub E."/>
            <person name="Studholme D.J."/>
            <person name="Maclean D."/>
            <person name="Jones J.D."/>
        </authorList>
    </citation>
    <scope>NUCLEOTIDE SEQUENCE</scope>
</reference>
<feature type="region of interest" description="Disordered" evidence="1">
    <location>
        <begin position="239"/>
        <end position="494"/>
    </location>
</feature>
<dbReference type="HOGENOM" id="CLU_469647_0_0_1"/>
<feature type="region of interest" description="Disordered" evidence="1">
    <location>
        <begin position="165"/>
        <end position="184"/>
    </location>
</feature>
<feature type="compositionally biased region" description="Polar residues" evidence="1">
    <location>
        <begin position="316"/>
        <end position="327"/>
    </location>
</feature>
<feature type="compositionally biased region" description="Polar residues" evidence="1">
    <location>
        <begin position="274"/>
        <end position="306"/>
    </location>
</feature>
<feature type="compositionally biased region" description="Basic and acidic residues" evidence="1">
    <location>
        <begin position="74"/>
        <end position="84"/>
    </location>
</feature>
<gene>
    <name evidence="3" type="primary">AlNc14C213G8961</name>
    <name evidence="3" type="ORF">ALNC14_100650</name>
</gene>
<evidence type="ECO:0000313" key="3">
    <source>
        <dbReference type="EMBL" id="CCA23921.1"/>
    </source>
</evidence>
<feature type="compositionally biased region" description="Polar residues" evidence="1">
    <location>
        <begin position="166"/>
        <end position="184"/>
    </location>
</feature>
<name>F0WRF8_9STRA</name>
<reference evidence="3" key="2">
    <citation type="submission" date="2011-02" db="EMBL/GenBank/DDBJ databases">
        <authorList>
            <person name="MacLean D."/>
        </authorList>
    </citation>
    <scope>NUCLEOTIDE SEQUENCE</scope>
</reference>
<accession>F0WRF8</accession>
<dbReference type="EMBL" id="FR824258">
    <property type="protein sequence ID" value="CCA23921.1"/>
    <property type="molecule type" value="Genomic_DNA"/>
</dbReference>
<feature type="compositionally biased region" description="Polar residues" evidence="1">
    <location>
        <begin position="239"/>
        <end position="254"/>
    </location>
</feature>
<feature type="compositionally biased region" description="Polar residues" evidence="1">
    <location>
        <begin position="103"/>
        <end position="113"/>
    </location>
</feature>
<keyword evidence="2" id="KW-0732">Signal</keyword>
<feature type="region of interest" description="Disordered" evidence="1">
    <location>
        <begin position="35"/>
        <end position="113"/>
    </location>
</feature>
<protein>
    <submittedName>
        <fullName evidence="3">AlNc14C213G8961 protein</fullName>
    </submittedName>
</protein>
<organism evidence="3">
    <name type="scientific">Albugo laibachii Nc14</name>
    <dbReference type="NCBI Taxonomy" id="890382"/>
    <lineage>
        <taxon>Eukaryota</taxon>
        <taxon>Sar</taxon>
        <taxon>Stramenopiles</taxon>
        <taxon>Oomycota</taxon>
        <taxon>Peronosporomycetes</taxon>
        <taxon>Albuginales</taxon>
        <taxon>Albuginaceae</taxon>
        <taxon>Albugo</taxon>
    </lineage>
</organism>
<evidence type="ECO:0000256" key="1">
    <source>
        <dbReference type="SAM" id="MobiDB-lite"/>
    </source>
</evidence>
<sequence>MTATMRLEAAVCSILICMTPQTYGKAAGGTLPMPPTNLSAINGPMSQFPNKPPTKDQHSIEYPSLPTQPQVESPTRKDQLKSKDNEDESVDPQPAAMKPFPSTPRSSVTPQGTKQITITTDNALPEEDADQDEARVHSLSYPNQFYQKMEPSAPSIDFLMMESPVDQDSSEPIDTPTASAVNQYPTESPELVELTEEEKLKAKLATPLTREMILPPLKYNGDRPTLKNFVSHIIEANRLPSSSNDGQTSSQILLSSPSVMEPSRPEESSEPSLQPLSTNWNAKASATINQIPANSSTPKENLTEDFTPSPIPSLVGSPTESKPNEPNDTVEPTDPRLAHIKPFDQVYTPGSSDGPFLPKLGSHILKESRQNSQPKVQDSSEHTLVQFAPFGNSVMGSSRPGKDSGAFPYPIPSNHPTGYRSSIDQSPTPSPAPPNDSTEQNTAPLSPTPSNPSTKSSPPPTLMVESARPGKDSGASPCPLPYNYPTGSPSPINQLLKASPINQLPKTSPINQFPTTSTSLMVLSSSPVNPATGLTQPTINVPYNHPFRQGLKIYLQKKRNPSTASSMDPAPSEAPAETSQQ</sequence>
<proteinExistence type="predicted"/>
<feature type="compositionally biased region" description="Polar residues" evidence="1">
    <location>
        <begin position="36"/>
        <end position="49"/>
    </location>
</feature>
<feature type="region of interest" description="Disordered" evidence="1">
    <location>
        <begin position="556"/>
        <end position="581"/>
    </location>
</feature>
<dbReference type="AlphaFoldDB" id="F0WRF8"/>
<feature type="chain" id="PRO_5003259899" evidence="2">
    <location>
        <begin position="25"/>
        <end position="581"/>
    </location>
</feature>
<feature type="compositionally biased region" description="Polar residues" evidence="1">
    <location>
        <begin position="414"/>
        <end position="427"/>
    </location>
</feature>
<evidence type="ECO:0000256" key="2">
    <source>
        <dbReference type="SAM" id="SignalP"/>
    </source>
</evidence>
<feature type="signal peptide" evidence="2">
    <location>
        <begin position="1"/>
        <end position="24"/>
    </location>
</feature>